<proteinExistence type="predicted"/>
<feature type="region of interest" description="Disordered" evidence="1">
    <location>
        <begin position="1"/>
        <end position="70"/>
    </location>
</feature>
<organism evidence="2">
    <name type="scientific">Gaeumannomyces tritici (strain R3-111a-1)</name>
    <name type="common">Wheat and barley take-all root rot fungus</name>
    <name type="synonym">Gaeumannomyces graminis var. tritici</name>
    <dbReference type="NCBI Taxonomy" id="644352"/>
    <lineage>
        <taxon>Eukaryota</taxon>
        <taxon>Fungi</taxon>
        <taxon>Dikarya</taxon>
        <taxon>Ascomycota</taxon>
        <taxon>Pezizomycotina</taxon>
        <taxon>Sordariomycetes</taxon>
        <taxon>Sordariomycetidae</taxon>
        <taxon>Magnaporthales</taxon>
        <taxon>Magnaporthaceae</taxon>
        <taxon>Gaeumannomyces</taxon>
    </lineage>
</organism>
<evidence type="ECO:0000313" key="2">
    <source>
        <dbReference type="EMBL" id="EJT70257.1"/>
    </source>
</evidence>
<evidence type="ECO:0000313" key="4">
    <source>
        <dbReference type="Proteomes" id="UP000006039"/>
    </source>
</evidence>
<name>J3PG04_GAET3</name>
<sequence length="91" mass="10215">MPIQPKARRRVGASEKQQHSHDTPIRIPMPLKRDYTRTRTTSQALTRPGAGPKTQPAHTSLHDYGRWGGDGQVNWSKGLPLCRVGEEMETV</sequence>
<gene>
    <name evidence="3" type="primary">20352888</name>
    <name evidence="2" type="ORF">GGTG_12430</name>
</gene>
<keyword evidence="4" id="KW-1185">Reference proteome</keyword>
<reference evidence="2" key="2">
    <citation type="submission" date="2010-07" db="EMBL/GenBank/DDBJ databases">
        <authorList>
            <consortium name="The Broad Institute Genome Sequencing Platform"/>
            <consortium name="Broad Institute Genome Sequencing Center for Infectious Disease"/>
            <person name="Ma L.-J."/>
            <person name="Dead R."/>
            <person name="Young S."/>
            <person name="Zeng Q."/>
            <person name="Koehrsen M."/>
            <person name="Alvarado L."/>
            <person name="Berlin A."/>
            <person name="Chapman S.B."/>
            <person name="Chen Z."/>
            <person name="Freedman E."/>
            <person name="Gellesch M."/>
            <person name="Goldberg J."/>
            <person name="Griggs A."/>
            <person name="Gujja S."/>
            <person name="Heilman E.R."/>
            <person name="Heiman D."/>
            <person name="Hepburn T."/>
            <person name="Howarth C."/>
            <person name="Jen D."/>
            <person name="Larson L."/>
            <person name="Mehta T."/>
            <person name="Neiman D."/>
            <person name="Pearson M."/>
            <person name="Roberts A."/>
            <person name="Saif S."/>
            <person name="Shea T."/>
            <person name="Shenoy N."/>
            <person name="Sisk P."/>
            <person name="Stolte C."/>
            <person name="Sykes S."/>
            <person name="Walk T."/>
            <person name="White J."/>
            <person name="Yandava C."/>
            <person name="Haas B."/>
            <person name="Nusbaum C."/>
            <person name="Birren B."/>
        </authorList>
    </citation>
    <scope>NUCLEOTIDE SEQUENCE</scope>
    <source>
        <strain evidence="2">R3-111a-1</strain>
    </source>
</reference>
<reference evidence="4" key="1">
    <citation type="submission" date="2010-07" db="EMBL/GenBank/DDBJ databases">
        <title>The genome sequence of Gaeumannomyces graminis var. tritici strain R3-111a-1.</title>
        <authorList>
            <consortium name="The Broad Institute Genome Sequencing Platform"/>
            <person name="Ma L.-J."/>
            <person name="Dead R."/>
            <person name="Young S."/>
            <person name="Zeng Q."/>
            <person name="Koehrsen M."/>
            <person name="Alvarado L."/>
            <person name="Berlin A."/>
            <person name="Chapman S.B."/>
            <person name="Chen Z."/>
            <person name="Freedman E."/>
            <person name="Gellesch M."/>
            <person name="Goldberg J."/>
            <person name="Griggs A."/>
            <person name="Gujja S."/>
            <person name="Heilman E.R."/>
            <person name="Heiman D."/>
            <person name="Hepburn T."/>
            <person name="Howarth C."/>
            <person name="Jen D."/>
            <person name="Larson L."/>
            <person name="Mehta T."/>
            <person name="Neiman D."/>
            <person name="Pearson M."/>
            <person name="Roberts A."/>
            <person name="Saif S."/>
            <person name="Shea T."/>
            <person name="Shenoy N."/>
            <person name="Sisk P."/>
            <person name="Stolte C."/>
            <person name="Sykes S."/>
            <person name="Walk T."/>
            <person name="White J."/>
            <person name="Yandava C."/>
            <person name="Haas B."/>
            <person name="Nusbaum C."/>
            <person name="Birren B."/>
        </authorList>
    </citation>
    <scope>NUCLEOTIDE SEQUENCE [LARGE SCALE GENOMIC DNA]</scope>
    <source>
        <strain evidence="4">R3-111a-1</strain>
    </source>
</reference>
<reference evidence="2" key="3">
    <citation type="submission" date="2010-09" db="EMBL/GenBank/DDBJ databases">
        <title>Annotation of Gaeumannomyces graminis var. tritici R3-111a-1.</title>
        <authorList>
            <consortium name="The Broad Institute Genome Sequencing Platform"/>
            <person name="Ma L.-J."/>
            <person name="Dead R."/>
            <person name="Young S.K."/>
            <person name="Zeng Q."/>
            <person name="Gargeya S."/>
            <person name="Fitzgerald M."/>
            <person name="Haas B."/>
            <person name="Abouelleil A."/>
            <person name="Alvarado L."/>
            <person name="Arachchi H.M."/>
            <person name="Berlin A."/>
            <person name="Brown A."/>
            <person name="Chapman S.B."/>
            <person name="Chen Z."/>
            <person name="Dunbar C."/>
            <person name="Freedman E."/>
            <person name="Gearin G."/>
            <person name="Gellesch M."/>
            <person name="Goldberg J."/>
            <person name="Griggs A."/>
            <person name="Gujja S."/>
            <person name="Heiman D."/>
            <person name="Howarth C."/>
            <person name="Larson L."/>
            <person name="Lui A."/>
            <person name="MacDonald P.J.P."/>
            <person name="Mehta T."/>
            <person name="Montmayeur A."/>
            <person name="Murphy C."/>
            <person name="Neiman D."/>
            <person name="Pearson M."/>
            <person name="Priest M."/>
            <person name="Roberts A."/>
            <person name="Saif S."/>
            <person name="Shea T."/>
            <person name="Shenoy N."/>
            <person name="Sisk P."/>
            <person name="Stolte C."/>
            <person name="Sykes S."/>
            <person name="Yandava C."/>
            <person name="Wortman J."/>
            <person name="Nusbaum C."/>
            <person name="Birren B."/>
        </authorList>
    </citation>
    <scope>NUCLEOTIDE SEQUENCE</scope>
    <source>
        <strain evidence="2">R3-111a-1</strain>
    </source>
</reference>
<accession>J3PG04</accession>
<dbReference type="RefSeq" id="XP_009228591.1">
    <property type="nucleotide sequence ID" value="XM_009230327.1"/>
</dbReference>
<dbReference type="EMBL" id="GL385402">
    <property type="protein sequence ID" value="EJT70257.1"/>
    <property type="molecule type" value="Genomic_DNA"/>
</dbReference>
<evidence type="ECO:0000256" key="1">
    <source>
        <dbReference type="SAM" id="MobiDB-lite"/>
    </source>
</evidence>
<dbReference type="VEuPathDB" id="FungiDB:GGTG_12430"/>
<dbReference type="EnsemblFungi" id="EJT70257">
    <property type="protein sequence ID" value="EJT70257"/>
    <property type="gene ID" value="GGTG_12430"/>
</dbReference>
<dbReference type="HOGENOM" id="CLU_2427157_0_0_1"/>
<evidence type="ECO:0000313" key="3">
    <source>
        <dbReference type="EnsemblFungi" id="EJT70257"/>
    </source>
</evidence>
<dbReference type="Proteomes" id="UP000006039">
    <property type="component" value="Unassembled WGS sequence"/>
</dbReference>
<reference evidence="3" key="4">
    <citation type="journal article" date="2015" name="G3 (Bethesda)">
        <title>Genome sequences of three phytopathogenic species of the Magnaporthaceae family of fungi.</title>
        <authorList>
            <person name="Okagaki L.H."/>
            <person name="Nunes C.C."/>
            <person name="Sailsbery J."/>
            <person name="Clay B."/>
            <person name="Brown D."/>
            <person name="John T."/>
            <person name="Oh Y."/>
            <person name="Young N."/>
            <person name="Fitzgerald M."/>
            <person name="Haas B.J."/>
            <person name="Zeng Q."/>
            <person name="Young S."/>
            <person name="Adiconis X."/>
            <person name="Fan L."/>
            <person name="Levin J.Z."/>
            <person name="Mitchell T.K."/>
            <person name="Okubara P.A."/>
            <person name="Farman M.L."/>
            <person name="Kohn L.M."/>
            <person name="Birren B."/>
            <person name="Ma L.-J."/>
            <person name="Dean R.A."/>
        </authorList>
    </citation>
    <scope>NUCLEOTIDE SEQUENCE</scope>
    <source>
        <strain evidence="3">R3-111a-1</strain>
    </source>
</reference>
<protein>
    <submittedName>
        <fullName evidence="2 3">Uncharacterized protein</fullName>
    </submittedName>
</protein>
<reference evidence="3" key="5">
    <citation type="submission" date="2018-04" db="UniProtKB">
        <authorList>
            <consortium name="EnsemblFungi"/>
        </authorList>
    </citation>
    <scope>IDENTIFICATION</scope>
    <source>
        <strain evidence="3">R3-111a-1</strain>
    </source>
</reference>
<dbReference type="AlphaFoldDB" id="J3PG04"/>
<feature type="compositionally biased region" description="Basic and acidic residues" evidence="1">
    <location>
        <begin position="12"/>
        <end position="24"/>
    </location>
</feature>
<dbReference type="GeneID" id="20352888"/>
<feature type="compositionally biased region" description="Basic residues" evidence="1">
    <location>
        <begin position="1"/>
        <end position="11"/>
    </location>
</feature>